<proteinExistence type="predicted"/>
<organism evidence="2 3">
    <name type="scientific">Campylobacter suis</name>
    <dbReference type="NCBI Taxonomy" id="2790657"/>
    <lineage>
        <taxon>Bacteria</taxon>
        <taxon>Pseudomonadati</taxon>
        <taxon>Campylobacterota</taxon>
        <taxon>Epsilonproteobacteria</taxon>
        <taxon>Campylobacterales</taxon>
        <taxon>Campylobacteraceae</taxon>
        <taxon>Campylobacter</taxon>
    </lineage>
</organism>
<comment type="caution">
    <text evidence="2">The sequence shown here is derived from an EMBL/GenBank/DDBJ whole genome shotgun (WGS) entry which is preliminary data.</text>
</comment>
<accession>A0ABN7K8J6</accession>
<protein>
    <submittedName>
        <fullName evidence="2">Uncharacterized protein</fullName>
    </submittedName>
</protein>
<dbReference type="Proteomes" id="UP000789359">
    <property type="component" value="Unassembled WGS sequence"/>
</dbReference>
<keyword evidence="1" id="KW-0175">Coiled coil</keyword>
<name>A0ABN7K8J6_9BACT</name>
<evidence type="ECO:0000313" key="3">
    <source>
        <dbReference type="Proteomes" id="UP000789359"/>
    </source>
</evidence>
<keyword evidence="3" id="KW-1185">Reference proteome</keyword>
<reference evidence="2 3" key="1">
    <citation type="submission" date="2020-11" db="EMBL/GenBank/DDBJ databases">
        <authorList>
            <person name="Peeters C."/>
        </authorList>
    </citation>
    <scope>NUCLEOTIDE SEQUENCE [LARGE SCALE GENOMIC DNA]</scope>
    <source>
        <strain evidence="2 3">LMG 8286</strain>
    </source>
</reference>
<evidence type="ECO:0000256" key="1">
    <source>
        <dbReference type="SAM" id="Coils"/>
    </source>
</evidence>
<dbReference type="EMBL" id="CAJHOE010000002">
    <property type="protein sequence ID" value="CAD7288119.1"/>
    <property type="molecule type" value="Genomic_DNA"/>
</dbReference>
<evidence type="ECO:0000313" key="2">
    <source>
        <dbReference type="EMBL" id="CAD7288119.1"/>
    </source>
</evidence>
<feature type="coiled-coil region" evidence="1">
    <location>
        <begin position="313"/>
        <end position="340"/>
    </location>
</feature>
<sequence length="358" mass="39888">MINSLNVNLHTNNAKMDYTEVNTSEQLMLNPSENVLTNETKTNSMFETQDESSKLTQADAQAIAKLVYKGLSSMKDLRDDTLIGAARGQNFTQNLSQNVDINDEALFLINEARANHENLLQTPPTQSVHTLTTQGILKNETDELSVQLSFNLSKSFTDAAGIGRDAQLPKSIEVRLNGEIPAISKDKFNFFVDADGESDQVSRLDKGEEILRVSKEKIAKKNEIKDELKKEALKELAAEKKAQQLDENDEIFNRLRVWEGDVNERRLIGLGEVGEGAVFLADPNGNFDGLNSYQGGANFGFNTPTHSTSAAILNDTRGTFDRLKQNLDRLNTQLQTASEREAKEIYVQISNIEAKIYQ</sequence>
<gene>
    <name evidence="2" type="ORF">LMG8286_01147</name>
</gene>